<evidence type="ECO:0000256" key="1">
    <source>
        <dbReference type="SAM" id="MobiDB-lite"/>
    </source>
</evidence>
<proteinExistence type="predicted"/>
<feature type="compositionally biased region" description="Gly residues" evidence="1">
    <location>
        <begin position="118"/>
        <end position="128"/>
    </location>
</feature>
<reference evidence="2" key="1">
    <citation type="submission" date="2014-11" db="EMBL/GenBank/DDBJ databases">
        <authorList>
            <person name="Otto D Thomas"/>
            <person name="Naeem Raeece"/>
        </authorList>
    </citation>
    <scope>NUCLEOTIDE SEQUENCE</scope>
</reference>
<gene>
    <name evidence="2" type="ORF">Cvel_15775</name>
</gene>
<organism evidence="2">
    <name type="scientific">Chromera velia CCMP2878</name>
    <dbReference type="NCBI Taxonomy" id="1169474"/>
    <lineage>
        <taxon>Eukaryota</taxon>
        <taxon>Sar</taxon>
        <taxon>Alveolata</taxon>
        <taxon>Colpodellida</taxon>
        <taxon>Chromeraceae</taxon>
        <taxon>Chromera</taxon>
    </lineage>
</organism>
<dbReference type="VEuPathDB" id="CryptoDB:Cvel_15775"/>
<name>A0A0G4F8Z5_9ALVE</name>
<dbReference type="AlphaFoldDB" id="A0A0G4F8Z5"/>
<evidence type="ECO:0000313" key="2">
    <source>
        <dbReference type="EMBL" id="CEM09044.1"/>
    </source>
</evidence>
<protein>
    <submittedName>
        <fullName evidence="2">Uncharacterized protein</fullName>
    </submittedName>
</protein>
<dbReference type="EMBL" id="CDMZ01000202">
    <property type="protein sequence ID" value="CEM09044.1"/>
    <property type="molecule type" value="Genomic_DNA"/>
</dbReference>
<sequence>MMWKGRQSKRYGEYGRWRCVGHNGEGKGDNQHLREWERRNDGLVDCTLVTSRGECLVQPTKDTLTFHKRLFLPGLSRDGAVQREARETMGGGGTNQEGEWKQKRERKQKNLQNRPYPQGGGETGGTRFGGYAQSPVTY</sequence>
<accession>A0A0G4F8Z5</accession>
<feature type="region of interest" description="Disordered" evidence="1">
    <location>
        <begin position="81"/>
        <end position="138"/>
    </location>
</feature>